<dbReference type="SUPFAM" id="SSF159275">
    <property type="entry name" value="PA1994-like"/>
    <property type="match status" value="1"/>
</dbReference>
<name>A0A2A3JV73_9RHOB</name>
<accession>A0A2A3JV73</accession>
<protein>
    <recommendedName>
        <fullName evidence="2">Glycolipid-binding domain-containing protein</fullName>
    </recommendedName>
</protein>
<organism evidence="1">
    <name type="scientific">Alloyangia mangrovi</name>
    <dbReference type="NCBI Taxonomy" id="1779329"/>
    <lineage>
        <taxon>Bacteria</taxon>
        <taxon>Pseudomonadati</taxon>
        <taxon>Pseudomonadota</taxon>
        <taxon>Alphaproteobacteria</taxon>
        <taxon>Rhodobacterales</taxon>
        <taxon>Roseobacteraceae</taxon>
        <taxon>Alloyangia</taxon>
    </lineage>
</organism>
<reference evidence="1" key="1">
    <citation type="submission" date="2017-09" db="EMBL/GenBank/DDBJ databases">
        <title>Yangia sp. SAOS 153D whole genome sequencing.</title>
        <authorList>
            <person name="Verma A."/>
            <person name="Krishnamurthi S."/>
        </authorList>
    </citation>
    <scope>NUCLEOTIDE SEQUENCE [LARGE SCALE GENOMIC DNA]</scope>
    <source>
        <strain evidence="1">SAOS 153D</strain>
    </source>
</reference>
<dbReference type="Pfam" id="PF06475">
    <property type="entry name" value="Glycolipid_bind"/>
    <property type="match status" value="1"/>
</dbReference>
<comment type="caution">
    <text evidence="1">The sequence shown here is derived from an EMBL/GenBank/DDBJ whole genome shotgun (WGS) entry which is preliminary data.</text>
</comment>
<gene>
    <name evidence="1" type="ORF">CLG85_15785</name>
</gene>
<evidence type="ECO:0008006" key="2">
    <source>
        <dbReference type="Google" id="ProtNLM"/>
    </source>
</evidence>
<sequence length="191" mass="20973">MSETLATIRWRALDRDGEDKCRLARHEDGYMLVGHARFRDGTGWAALDYVVRCGPDWLTRSADVTGTAGGEEVRTRLTRQNGAWLLNGEEQPGLSDCTDVDFAFTPATNLMPLRRLPEVGRQVVEPRAVAGGETDLGSAPGGQVGQRAALRAQHGGKGVDLQTVALGCHILRHAVAVDQRQPRDRGHRRQW</sequence>
<dbReference type="InterPro" id="IPR009467">
    <property type="entry name" value="Glycolipid-bd_prot_put"/>
</dbReference>
<dbReference type="OrthoDB" id="7347529at2"/>
<dbReference type="EMBL" id="NTHN01000262">
    <property type="protein sequence ID" value="PBD18250.1"/>
    <property type="molecule type" value="Genomic_DNA"/>
</dbReference>
<proteinExistence type="predicted"/>
<evidence type="ECO:0000313" key="1">
    <source>
        <dbReference type="EMBL" id="PBD18250.1"/>
    </source>
</evidence>
<dbReference type="AlphaFoldDB" id="A0A2A3JV73"/>